<evidence type="ECO:0000313" key="2">
    <source>
        <dbReference type="EMBL" id="ABA04831.1"/>
    </source>
</evidence>
<organism evidence="2 3">
    <name type="scientific">Nitrobacter winogradskyi (strain ATCC 25391 / DSM 10237 / CIP 104748 / NCIMB 11846 / Nb-255)</name>
    <dbReference type="NCBI Taxonomy" id="323098"/>
    <lineage>
        <taxon>Bacteria</taxon>
        <taxon>Pseudomonadati</taxon>
        <taxon>Pseudomonadota</taxon>
        <taxon>Alphaproteobacteria</taxon>
        <taxon>Hyphomicrobiales</taxon>
        <taxon>Nitrobacteraceae</taxon>
        <taxon>Nitrobacter</taxon>
    </lineage>
</organism>
<dbReference type="AlphaFoldDB" id="Q3SSB0"/>
<dbReference type="KEGG" id="nwi:Nwi_1570"/>
<sequence length="89" mass="9875">MKKTRPIKIIEPASDFIRSGKALKIKIGLLHPPVEAADGGMMSASEPWHQEPWHQERWASGARKAGSKLAQMGMRGVESKTASRLKVRK</sequence>
<feature type="region of interest" description="Disordered" evidence="1">
    <location>
        <begin position="69"/>
        <end position="89"/>
    </location>
</feature>
<gene>
    <name evidence="2" type="ordered locus">Nwi_1570</name>
</gene>
<dbReference type="Proteomes" id="UP000002531">
    <property type="component" value="Chromosome"/>
</dbReference>
<dbReference type="HOGENOM" id="CLU_2451639_0_0_5"/>
<name>Q3SSB0_NITWN</name>
<keyword evidence="3" id="KW-1185">Reference proteome</keyword>
<evidence type="ECO:0000313" key="3">
    <source>
        <dbReference type="Proteomes" id="UP000002531"/>
    </source>
</evidence>
<evidence type="ECO:0000256" key="1">
    <source>
        <dbReference type="SAM" id="MobiDB-lite"/>
    </source>
</evidence>
<reference evidence="2 3" key="1">
    <citation type="journal article" date="2006" name="Appl. Environ. Microbiol.">
        <title>Genome sequence of the chemolithoautotrophic nitrite-oxidizing bacterium Nitrobacter winogradskyi Nb-255.</title>
        <authorList>
            <person name="Starkenburg S.R."/>
            <person name="Chain P.S."/>
            <person name="Sayavedra-Soto L.A."/>
            <person name="Hauser L."/>
            <person name="Land M.L."/>
            <person name="Larimer F.W."/>
            <person name="Malfatti S.A."/>
            <person name="Klotz M.G."/>
            <person name="Bottomley P.J."/>
            <person name="Arp D.J."/>
            <person name="Hickey W.J."/>
        </authorList>
    </citation>
    <scope>NUCLEOTIDE SEQUENCE [LARGE SCALE GENOMIC DNA]</scope>
    <source>
        <strain evidence="3">ATCC 25391 / DSM 10237 / CIP 104748 / NCIMB 11846 / Nb-255</strain>
    </source>
</reference>
<proteinExistence type="predicted"/>
<dbReference type="EMBL" id="CP000115">
    <property type="protein sequence ID" value="ABA04831.1"/>
    <property type="molecule type" value="Genomic_DNA"/>
</dbReference>
<protein>
    <submittedName>
        <fullName evidence="2">Uncharacterized protein</fullName>
    </submittedName>
</protein>
<accession>Q3SSB0</accession>